<dbReference type="NCBIfam" id="NF002032">
    <property type="entry name" value="PRK00856.1"/>
    <property type="match status" value="1"/>
</dbReference>
<dbReference type="NCBIfam" id="TIGR00670">
    <property type="entry name" value="asp_carb_tr"/>
    <property type="match status" value="1"/>
</dbReference>
<dbReference type="SUPFAM" id="SSF53671">
    <property type="entry name" value="Aspartate/ornithine carbamoyltransferase"/>
    <property type="match status" value="1"/>
</dbReference>
<dbReference type="GO" id="GO:0016597">
    <property type="term" value="F:amino acid binding"/>
    <property type="evidence" value="ECO:0007669"/>
    <property type="project" value="InterPro"/>
</dbReference>
<feature type="binding site" evidence="7">
    <location>
        <position position="100"/>
    </location>
    <ligand>
        <name>L-aspartate</name>
        <dbReference type="ChEBI" id="CHEBI:29991"/>
    </ligand>
</feature>
<dbReference type="GO" id="GO:0004070">
    <property type="term" value="F:aspartate carbamoyltransferase activity"/>
    <property type="evidence" value="ECO:0007669"/>
    <property type="project" value="UniProtKB-UniRule"/>
</dbReference>
<feature type="binding site" evidence="7">
    <location>
        <position position="186"/>
    </location>
    <ligand>
        <name>L-aspartate</name>
        <dbReference type="ChEBI" id="CHEBI:29991"/>
    </ligand>
</feature>
<dbReference type="Proteomes" id="UP000243463">
    <property type="component" value="Unassembled WGS sequence"/>
</dbReference>
<evidence type="ECO:0000256" key="6">
    <source>
        <dbReference type="ARBA" id="ARBA00048859"/>
    </source>
</evidence>
<dbReference type="InterPro" id="IPR002082">
    <property type="entry name" value="Asp_carbamoyltransf"/>
</dbReference>
<dbReference type="EMBL" id="FZLN01000001">
    <property type="protein sequence ID" value="SNQ28839.1"/>
    <property type="molecule type" value="Genomic_DNA"/>
</dbReference>
<feature type="binding site" evidence="7">
    <location>
        <position position="152"/>
    </location>
    <ligand>
        <name>carbamoyl phosphate</name>
        <dbReference type="ChEBI" id="CHEBI:58228"/>
    </ligand>
</feature>
<evidence type="ECO:0000256" key="1">
    <source>
        <dbReference type="ARBA" id="ARBA00004852"/>
    </source>
</evidence>
<dbReference type="InterPro" id="IPR006130">
    <property type="entry name" value="Asp/Orn_carbamoylTrfase"/>
</dbReference>
<dbReference type="PROSITE" id="PS00097">
    <property type="entry name" value="CARBAMOYLTRANSFERASE"/>
    <property type="match status" value="1"/>
</dbReference>
<reference evidence="11" key="1">
    <citation type="submission" date="2017-06" db="EMBL/GenBank/DDBJ databases">
        <authorList>
            <person name="Varghese N."/>
            <person name="Submissions S."/>
        </authorList>
    </citation>
    <scope>NUCLEOTIDE SEQUENCE [LARGE SCALE GENOMIC DNA]</scope>
    <source>
        <strain evidence="11">ANC 5114</strain>
    </source>
</reference>
<comment type="subunit">
    <text evidence="7">Heterododecamer (2C3:3R2) of six catalytic PyrB chains organized as two trimers (C3), and six regulatory PyrI chains organized as three dimers (R2).</text>
</comment>
<evidence type="ECO:0000256" key="5">
    <source>
        <dbReference type="ARBA" id="ARBA00043884"/>
    </source>
</evidence>
<evidence type="ECO:0000256" key="7">
    <source>
        <dbReference type="HAMAP-Rule" id="MF_00001"/>
    </source>
</evidence>
<proteinExistence type="inferred from homology"/>
<dbReference type="RefSeq" id="WP_088822856.1">
    <property type="nucleotide sequence ID" value="NZ_FZLN01000001.1"/>
</dbReference>
<dbReference type="InterPro" id="IPR006131">
    <property type="entry name" value="Asp_carbamoyltransf_Asp/Orn-bd"/>
</dbReference>
<dbReference type="EC" id="2.1.3.2" evidence="7"/>
<keyword evidence="11" id="KW-1185">Reference proteome</keyword>
<evidence type="ECO:0000259" key="9">
    <source>
        <dbReference type="Pfam" id="PF02729"/>
    </source>
</evidence>
<dbReference type="AlphaFoldDB" id="A0A217EE92"/>
<dbReference type="Pfam" id="PF02729">
    <property type="entry name" value="OTCace_N"/>
    <property type="match status" value="1"/>
</dbReference>
<dbReference type="FunFam" id="3.40.50.1370:FF:000007">
    <property type="entry name" value="Aspartate carbamoyltransferase"/>
    <property type="match status" value="1"/>
</dbReference>
<dbReference type="PANTHER" id="PTHR45753:SF6">
    <property type="entry name" value="ASPARTATE CARBAMOYLTRANSFERASE"/>
    <property type="match status" value="1"/>
</dbReference>
<gene>
    <name evidence="7" type="primary">pyrB</name>
    <name evidence="10" type="ORF">SAMN05444584_0767</name>
</gene>
<comment type="pathway">
    <text evidence="1 7">Pyrimidine metabolism; UMP biosynthesis via de novo pathway; (S)-dihydroorotate from bicarbonate: step 2/3.</text>
</comment>
<feature type="domain" description="Aspartate/ornithine carbamoyltransferase carbamoyl-P binding" evidence="9">
    <location>
        <begin position="21"/>
        <end position="164"/>
    </location>
</feature>
<feature type="binding site" evidence="7">
    <location>
        <position position="122"/>
    </location>
    <ligand>
        <name>carbamoyl phosphate</name>
        <dbReference type="ChEBI" id="CHEBI:58228"/>
    </ligand>
</feature>
<dbReference type="UniPathway" id="UPA00070">
    <property type="reaction ID" value="UER00116"/>
</dbReference>
<keyword evidence="3 7" id="KW-0808">Transferase</keyword>
<dbReference type="InterPro" id="IPR036901">
    <property type="entry name" value="Asp/Orn_carbamoylTrfase_sf"/>
</dbReference>
<feature type="domain" description="Aspartate/ornithine carbamoyltransferase Asp/Orn-binding" evidence="8">
    <location>
        <begin position="173"/>
        <end position="321"/>
    </location>
</feature>
<name>A0A217EE92_9GAMM</name>
<dbReference type="HAMAP" id="MF_00001">
    <property type="entry name" value="Asp_carb_tr"/>
    <property type="match status" value="1"/>
</dbReference>
<dbReference type="Pfam" id="PF00185">
    <property type="entry name" value="OTCace"/>
    <property type="match status" value="1"/>
</dbReference>
<dbReference type="PRINTS" id="PR00100">
    <property type="entry name" value="AOTCASE"/>
</dbReference>
<dbReference type="PRINTS" id="PR00101">
    <property type="entry name" value="ATCASE"/>
</dbReference>
<evidence type="ECO:0000256" key="3">
    <source>
        <dbReference type="ARBA" id="ARBA00022679"/>
    </source>
</evidence>
<protein>
    <recommendedName>
        <fullName evidence="7">Aspartate carbamoyltransferase</fullName>
        <ecNumber evidence="7">2.1.3.2</ecNumber>
    </recommendedName>
    <alternativeName>
        <fullName evidence="7">Aspartate transcarbamylase</fullName>
        <shortName evidence="7">ATCase</shortName>
    </alternativeName>
</protein>
<dbReference type="GO" id="GO:0006520">
    <property type="term" value="P:amino acid metabolic process"/>
    <property type="evidence" value="ECO:0007669"/>
    <property type="project" value="InterPro"/>
</dbReference>
<dbReference type="PANTHER" id="PTHR45753">
    <property type="entry name" value="ORNITHINE CARBAMOYLTRANSFERASE, MITOCHONDRIAL"/>
    <property type="match status" value="1"/>
</dbReference>
<evidence type="ECO:0000313" key="11">
    <source>
        <dbReference type="Proteomes" id="UP000243463"/>
    </source>
</evidence>
<comment type="similarity">
    <text evidence="2 7">Belongs to the aspartate/ornithine carbamoyltransferase superfamily. ATCase family.</text>
</comment>
<comment type="catalytic activity">
    <reaction evidence="6 7">
        <text>carbamoyl phosphate + L-aspartate = N-carbamoyl-L-aspartate + phosphate + H(+)</text>
        <dbReference type="Rhea" id="RHEA:20013"/>
        <dbReference type="ChEBI" id="CHEBI:15378"/>
        <dbReference type="ChEBI" id="CHEBI:29991"/>
        <dbReference type="ChEBI" id="CHEBI:32814"/>
        <dbReference type="ChEBI" id="CHEBI:43474"/>
        <dbReference type="ChEBI" id="CHEBI:58228"/>
        <dbReference type="EC" id="2.1.3.2"/>
    </reaction>
</comment>
<organism evidence="10 11">
    <name type="scientific">Acinetobacter apis</name>
    <dbReference type="NCBI Taxonomy" id="1229165"/>
    <lineage>
        <taxon>Bacteria</taxon>
        <taxon>Pseudomonadati</taxon>
        <taxon>Pseudomonadota</taxon>
        <taxon>Gammaproteobacteria</taxon>
        <taxon>Moraxellales</taxon>
        <taxon>Moraxellaceae</taxon>
        <taxon>Acinetobacter</taxon>
    </lineage>
</organism>
<sequence length="339" mass="37346">MHFARLHTPSQIQLNEQGHLKHFVSIEGLSETTLTQILDTAETFINNNNQLITSPLLEGRTVMNLFFENSTRTRMTFEAAAKRLSANVLNIDIARSSTSKGETLRDTLWNLQAMAADIFVVRHSSSGAAHFIAKDVCPNVAIINAGDGRHAHPTQAMLDMLTIRRETKKPFSELSVAIIGDIKHSRVARSDVAALQTLGCKDIRVIAPNTLLPYGFDEYGDEVRLFKNMDEGVKDCDVIMTLRIQNERIESPALASQLEFHKLYGLNETRLATAKPDCIVMHPGPMNRGVEITSSIADGPQSVILNQVTNGIAVRMAVLALAMQGQLEAQGLLNTMMAE</sequence>
<feature type="binding site" evidence="7">
    <location>
        <position position="155"/>
    </location>
    <ligand>
        <name>carbamoyl phosphate</name>
        <dbReference type="ChEBI" id="CHEBI:58228"/>
    </ligand>
</feature>
<dbReference type="InterPro" id="IPR006132">
    <property type="entry name" value="Asp/Orn_carbamoyltranf_P-bd"/>
</dbReference>
<feature type="binding site" evidence="7">
    <location>
        <position position="243"/>
    </location>
    <ligand>
        <name>L-aspartate</name>
        <dbReference type="ChEBI" id="CHEBI:29991"/>
    </ligand>
</feature>
<comment type="function">
    <text evidence="5 7">Catalyzes the condensation of carbamoyl phosphate and aspartate to form carbamoyl aspartate and inorganic phosphate, the committed step in the de novo pyrimidine nucleotide biosynthesis pathway.</text>
</comment>
<evidence type="ECO:0000256" key="4">
    <source>
        <dbReference type="ARBA" id="ARBA00022975"/>
    </source>
</evidence>
<dbReference type="OrthoDB" id="9774690at2"/>
<accession>A0A217EE92</accession>
<dbReference type="GO" id="GO:0044205">
    <property type="term" value="P:'de novo' UMP biosynthetic process"/>
    <property type="evidence" value="ECO:0007669"/>
    <property type="project" value="UniProtKB-UniRule"/>
</dbReference>
<dbReference type="GO" id="GO:0006207">
    <property type="term" value="P:'de novo' pyrimidine nucleobase biosynthetic process"/>
    <property type="evidence" value="ECO:0007669"/>
    <property type="project" value="InterPro"/>
</dbReference>
<feature type="binding site" evidence="7">
    <location>
        <position position="73"/>
    </location>
    <ligand>
        <name>carbamoyl phosphate</name>
        <dbReference type="ChEBI" id="CHEBI:58228"/>
    </ligand>
</feature>
<evidence type="ECO:0000259" key="8">
    <source>
        <dbReference type="Pfam" id="PF00185"/>
    </source>
</evidence>
<feature type="binding site" evidence="7">
    <location>
        <position position="72"/>
    </location>
    <ligand>
        <name>carbamoyl phosphate</name>
        <dbReference type="ChEBI" id="CHEBI:58228"/>
    </ligand>
</feature>
<evidence type="ECO:0000256" key="2">
    <source>
        <dbReference type="ARBA" id="ARBA00008896"/>
    </source>
</evidence>
<evidence type="ECO:0000313" key="10">
    <source>
        <dbReference type="EMBL" id="SNQ28839.1"/>
    </source>
</evidence>
<dbReference type="Gene3D" id="3.40.50.1370">
    <property type="entry name" value="Aspartate/ornithine carbamoyltransferase"/>
    <property type="match status" value="2"/>
</dbReference>
<dbReference type="GO" id="GO:0005829">
    <property type="term" value="C:cytosol"/>
    <property type="evidence" value="ECO:0007669"/>
    <property type="project" value="TreeGrafter"/>
</dbReference>
<keyword evidence="4 7" id="KW-0665">Pyrimidine biosynthesis</keyword>
<feature type="binding site" evidence="7">
    <location>
        <position position="285"/>
    </location>
    <ligand>
        <name>carbamoyl phosphate</name>
        <dbReference type="ChEBI" id="CHEBI:58228"/>
    </ligand>
</feature>
<feature type="binding site" evidence="7">
    <location>
        <position position="284"/>
    </location>
    <ligand>
        <name>carbamoyl phosphate</name>
        <dbReference type="ChEBI" id="CHEBI:58228"/>
    </ligand>
</feature>